<accession>A0A385DW05</accession>
<feature type="compositionally biased region" description="Basic and acidic residues" evidence="1">
    <location>
        <begin position="192"/>
        <end position="207"/>
    </location>
</feature>
<sequence>MTDQTPAQPINLDDAIAGVAAEIRVQLRNLMHAFGIPYTETRQQAEARVAELDGVLHRIAGVVTLAPGEQRPVGDMLDDVRTVLERAGYGQQPGGWVPPYSADAALGKIWDLVRRGDSEATYDGVRAILDEMGYHEHVHTRLATADEHPGNGVTCGAEHVNPDTEIGHMCTLAPDHVGDHRHYAGAAWSDDAGDHRDGQHSTRWAAE</sequence>
<dbReference type="EMBL" id="MH651168">
    <property type="protein sequence ID" value="AXQ62968.1"/>
    <property type="molecule type" value="Genomic_DNA"/>
</dbReference>
<dbReference type="GeneID" id="63026362"/>
<evidence type="ECO:0000256" key="1">
    <source>
        <dbReference type="SAM" id="MobiDB-lite"/>
    </source>
</evidence>
<keyword evidence="3" id="KW-1185">Reference proteome</keyword>
<dbReference type="KEGG" id="vg:63026362"/>
<dbReference type="RefSeq" id="YP_010001854.1">
    <property type="nucleotide sequence ID" value="NC_053237.1"/>
</dbReference>
<reference evidence="2 3" key="1">
    <citation type="submission" date="2018-07" db="EMBL/GenBank/DDBJ databases">
        <authorList>
            <person name="Meiner R.S."/>
            <person name="Sylvain J.A."/>
            <person name="Moraes M."/>
            <person name="Washington J.M."/>
            <person name="Garlena R.A."/>
            <person name="Russell D.A."/>
            <person name="Pope W.H."/>
            <person name="Jacobs-Sera D."/>
            <person name="Hatfull G.F."/>
        </authorList>
    </citation>
    <scope>NUCLEOTIDE SEQUENCE [LARGE SCALE GENOMIC DNA]</scope>
</reference>
<feature type="region of interest" description="Disordered" evidence="1">
    <location>
        <begin position="187"/>
        <end position="207"/>
    </location>
</feature>
<proteinExistence type="predicted"/>
<gene>
    <name evidence="2" type="primary">61</name>
    <name evidence="2" type="ORF">SEA_ASHERTHEMAN_61</name>
</gene>
<name>A0A385DW05_9CAUD</name>
<evidence type="ECO:0000313" key="3">
    <source>
        <dbReference type="Proteomes" id="UP000263262"/>
    </source>
</evidence>
<dbReference type="Proteomes" id="UP000263262">
    <property type="component" value="Segment"/>
</dbReference>
<protein>
    <submittedName>
        <fullName evidence="2">Uncharacterized protein</fullName>
    </submittedName>
</protein>
<evidence type="ECO:0000313" key="2">
    <source>
        <dbReference type="EMBL" id="AXQ62968.1"/>
    </source>
</evidence>
<organism evidence="2 3">
    <name type="scientific">Gordonia phage Ashertheman</name>
    <dbReference type="NCBI Taxonomy" id="2301692"/>
    <lineage>
        <taxon>Viruses</taxon>
        <taxon>Duplodnaviria</taxon>
        <taxon>Heunggongvirae</taxon>
        <taxon>Uroviricota</taxon>
        <taxon>Caudoviricetes</taxon>
        <taxon>Stackebrandtviridae</taxon>
        <taxon>Schenleyvirinae</taxon>
        <taxon>Kroosvirus</taxon>
        <taxon>Kroosvirus ashertheman</taxon>
    </lineage>
</organism>